<comment type="caution">
    <text evidence="1">The sequence shown here is derived from an EMBL/GenBank/DDBJ whole genome shotgun (WGS) entry which is preliminary data.</text>
</comment>
<gene>
    <name evidence="2" type="ORF">OB955_11250</name>
    <name evidence="1" type="ORF">OB960_08645</name>
</gene>
<dbReference type="EMBL" id="JAOPKB010000005">
    <property type="protein sequence ID" value="MCU4973317.1"/>
    <property type="molecule type" value="Genomic_DNA"/>
</dbReference>
<dbReference type="RefSeq" id="WP_338003307.1">
    <property type="nucleotide sequence ID" value="NZ_JAOPKA010000004.1"/>
</dbReference>
<keyword evidence="3" id="KW-1185">Reference proteome</keyword>
<organism evidence="1 4">
    <name type="scientific">Natronoglomus mannanivorans</name>
    <dbReference type="NCBI Taxonomy" id="2979990"/>
    <lineage>
        <taxon>Archaea</taxon>
        <taxon>Methanobacteriati</taxon>
        <taxon>Methanobacteriota</taxon>
        <taxon>Stenosarchaea group</taxon>
        <taxon>Halobacteria</taxon>
        <taxon>Halobacteriales</taxon>
        <taxon>Natrialbaceae</taxon>
        <taxon>Natronoglomus</taxon>
    </lineage>
</organism>
<name>A0AAP3E1K4_9EURY</name>
<accession>A0AAP3E1K4</accession>
<proteinExistence type="predicted"/>
<dbReference type="Proteomes" id="UP001320972">
    <property type="component" value="Unassembled WGS sequence"/>
</dbReference>
<dbReference type="AlphaFoldDB" id="A0AAP3E1K4"/>
<dbReference type="Proteomes" id="UP001321018">
    <property type="component" value="Unassembled WGS sequence"/>
</dbReference>
<evidence type="ECO:0000313" key="2">
    <source>
        <dbReference type="EMBL" id="MCU4973317.1"/>
    </source>
</evidence>
<sequence>MPTVTACRKCGSENIGLGKRSRDFACDDCNWTATYEGLMEM</sequence>
<evidence type="ECO:0000313" key="4">
    <source>
        <dbReference type="Proteomes" id="UP001321018"/>
    </source>
</evidence>
<dbReference type="EMBL" id="JAOPKA010000004">
    <property type="protein sequence ID" value="MCU4741470.1"/>
    <property type="molecule type" value="Genomic_DNA"/>
</dbReference>
<evidence type="ECO:0000313" key="1">
    <source>
        <dbReference type="EMBL" id="MCU4741470.1"/>
    </source>
</evidence>
<evidence type="ECO:0000313" key="3">
    <source>
        <dbReference type="Proteomes" id="UP001320972"/>
    </source>
</evidence>
<reference evidence="1 3" key="1">
    <citation type="submission" date="2022-09" db="EMBL/GenBank/DDBJ databases">
        <title>Enrichment on poylsaccharides allowed isolation of novel metabolic and taxonomic groups of Haloarchaea.</title>
        <authorList>
            <person name="Sorokin D.Y."/>
            <person name="Elcheninov A.G."/>
            <person name="Khizhniak T.V."/>
            <person name="Kolganova T.V."/>
            <person name="Kublanov I.V."/>
        </authorList>
    </citation>
    <scope>NUCLEOTIDE SEQUENCE</scope>
    <source>
        <strain evidence="2 3">AArc-m2/3/4</strain>
        <strain evidence="1">AArc-xg1-1</strain>
    </source>
</reference>
<protein>
    <submittedName>
        <fullName evidence="1">Uncharacterized protein</fullName>
    </submittedName>
</protein>